<dbReference type="EMBL" id="JAXCGZ010002928">
    <property type="protein sequence ID" value="KAK7083488.1"/>
    <property type="molecule type" value="Genomic_DNA"/>
</dbReference>
<gene>
    <name evidence="1" type="ORF">SK128_025976</name>
</gene>
<evidence type="ECO:0000313" key="1">
    <source>
        <dbReference type="EMBL" id="KAK7083488.1"/>
    </source>
</evidence>
<organism evidence="1 2">
    <name type="scientific">Halocaridina rubra</name>
    <name type="common">Hawaiian red shrimp</name>
    <dbReference type="NCBI Taxonomy" id="373956"/>
    <lineage>
        <taxon>Eukaryota</taxon>
        <taxon>Metazoa</taxon>
        <taxon>Ecdysozoa</taxon>
        <taxon>Arthropoda</taxon>
        <taxon>Crustacea</taxon>
        <taxon>Multicrustacea</taxon>
        <taxon>Malacostraca</taxon>
        <taxon>Eumalacostraca</taxon>
        <taxon>Eucarida</taxon>
        <taxon>Decapoda</taxon>
        <taxon>Pleocyemata</taxon>
        <taxon>Caridea</taxon>
        <taxon>Atyoidea</taxon>
        <taxon>Atyidae</taxon>
        <taxon>Halocaridina</taxon>
    </lineage>
</organism>
<name>A0AAN8XPI5_HALRR</name>
<sequence>FSEIRQNEVIDSCNAPIARDFIPGKFTKGNPSQLEKVTLSEMPMKSVPDMKLGQKLSPAAAG</sequence>
<reference evidence="1 2" key="1">
    <citation type="submission" date="2023-11" db="EMBL/GenBank/DDBJ databases">
        <title>Halocaridina rubra genome assembly.</title>
        <authorList>
            <person name="Smith C."/>
        </authorList>
    </citation>
    <scope>NUCLEOTIDE SEQUENCE [LARGE SCALE GENOMIC DNA]</scope>
    <source>
        <strain evidence="1">EP-1</strain>
        <tissue evidence="1">Whole</tissue>
    </source>
</reference>
<comment type="caution">
    <text evidence="1">The sequence shown here is derived from an EMBL/GenBank/DDBJ whole genome shotgun (WGS) entry which is preliminary data.</text>
</comment>
<evidence type="ECO:0000313" key="2">
    <source>
        <dbReference type="Proteomes" id="UP001381693"/>
    </source>
</evidence>
<proteinExistence type="predicted"/>
<feature type="non-terminal residue" evidence="1">
    <location>
        <position position="1"/>
    </location>
</feature>
<accession>A0AAN8XPI5</accession>
<dbReference type="Proteomes" id="UP001381693">
    <property type="component" value="Unassembled WGS sequence"/>
</dbReference>
<dbReference type="AlphaFoldDB" id="A0AAN8XPI5"/>
<keyword evidence="2" id="KW-1185">Reference proteome</keyword>
<protein>
    <submittedName>
        <fullName evidence="1">Uncharacterized protein</fullName>
    </submittedName>
</protein>